<reference evidence="2" key="1">
    <citation type="submission" date="2016-10" db="EMBL/GenBank/DDBJ databases">
        <authorList>
            <person name="Varghese N."/>
            <person name="Submissions S."/>
        </authorList>
    </citation>
    <scope>NUCLEOTIDE SEQUENCE [LARGE SCALE GENOMIC DNA]</scope>
    <source>
        <strain evidence="2">DSM 45843</strain>
    </source>
</reference>
<dbReference type="Pfam" id="PF03237">
    <property type="entry name" value="Terminase_6N"/>
    <property type="match status" value="1"/>
</dbReference>
<dbReference type="STRING" id="1052260.SAMN05660199_00169"/>
<evidence type="ECO:0000313" key="2">
    <source>
        <dbReference type="Proteomes" id="UP000199088"/>
    </source>
</evidence>
<dbReference type="Proteomes" id="UP000199088">
    <property type="component" value="Unassembled WGS sequence"/>
</dbReference>
<dbReference type="InterPro" id="IPR027417">
    <property type="entry name" value="P-loop_NTPase"/>
</dbReference>
<name>A0A1H0C0C9_9ACTN</name>
<proteinExistence type="predicted"/>
<dbReference type="AlphaFoldDB" id="A0A1H0C0C9"/>
<keyword evidence="2" id="KW-1185">Reference proteome</keyword>
<evidence type="ECO:0000313" key="1">
    <source>
        <dbReference type="EMBL" id="SDN51327.1"/>
    </source>
</evidence>
<gene>
    <name evidence="1" type="ORF">SAMN05660199_00169</name>
</gene>
<dbReference type="Gene3D" id="3.30.420.240">
    <property type="match status" value="1"/>
</dbReference>
<organism evidence="1 2">
    <name type="scientific">Klenkia soli</name>
    <dbReference type="NCBI Taxonomy" id="1052260"/>
    <lineage>
        <taxon>Bacteria</taxon>
        <taxon>Bacillati</taxon>
        <taxon>Actinomycetota</taxon>
        <taxon>Actinomycetes</taxon>
        <taxon>Geodermatophilales</taxon>
        <taxon>Geodermatophilaceae</taxon>
        <taxon>Klenkia</taxon>
    </lineage>
</organism>
<accession>A0A1H0C0C9</accession>
<dbReference type="SUPFAM" id="SSF52540">
    <property type="entry name" value="P-loop containing nucleoside triphosphate hydrolases"/>
    <property type="match status" value="1"/>
</dbReference>
<dbReference type="EMBL" id="FNIR01000001">
    <property type="protein sequence ID" value="SDN51327.1"/>
    <property type="molecule type" value="Genomic_DNA"/>
</dbReference>
<dbReference type="Gene3D" id="3.40.50.300">
    <property type="entry name" value="P-loop containing nucleotide triphosphate hydrolases"/>
    <property type="match status" value="1"/>
</dbReference>
<protein>
    <submittedName>
        <fullName evidence="1">Terminase-like family protein</fullName>
    </submittedName>
</protein>
<sequence>MTLAGGLTRQDVERAQEDPVVFAEVMIGDPLFAHQVEVVRSEARYRVICAGRRAGKSHLYAVLALHRAFSRSGSRVLIVSAGETAAKRLFAEVASMAKRPLLGGSAVDETTSTLVLSNGSRVECVPASQKAVRSAEADLLIVDEAGWVGQDVWEAAEPIIAARPGSRVLLASTPWEPVPGHFFRQMWRSGMDAPTQWLESWHWPSSVSPLFDAAWLQWKKETSSPDYYQREYLAEWTESGGSYFPAQELMAAVADYRQLPPDEARGALAVAGVDWGFRRDANALVLVSALDDGDLNLARFPDEPVFYIPFLEEAFHKPYADFIERVVEVGDPTPHWGQGQQGYTLRWLLAEENGVGEPAVQQLRQRARARWGRSTGIRGVWTTNRLKANGYGALRLLIQQGRMVLPRHPELLKQLHALTTEMLPGGGMRIAVPDNVGHDDLADALMQAMASVRTNPIGRWTDRSESLGEVVSTTGGVLLRNRPVPLWRPEAFTAPRAGDASDDW</sequence>